<dbReference type="EMBL" id="PJEX01000304">
    <property type="protein sequence ID" value="TKW51452.1"/>
    <property type="molecule type" value="Genomic_DNA"/>
</dbReference>
<keyword evidence="4" id="KW-1185">Reference proteome</keyword>
<feature type="transmembrane region" description="Helical" evidence="2">
    <location>
        <begin position="87"/>
        <end position="110"/>
    </location>
</feature>
<name>A0A4U6X7I9_9PEZI</name>
<dbReference type="Proteomes" id="UP000310108">
    <property type="component" value="Unassembled WGS sequence"/>
</dbReference>
<gene>
    <name evidence="3" type="ORF">CTA1_13071</name>
</gene>
<comment type="caution">
    <text evidence="3">The sequence shown here is derived from an EMBL/GenBank/DDBJ whole genome shotgun (WGS) entry which is preliminary data.</text>
</comment>
<proteinExistence type="predicted"/>
<keyword evidence="2" id="KW-0472">Membrane</keyword>
<accession>A0A4U6X7I9</accession>
<sequence length="609" mass="67615">MTSTTHYQPVSLGGNDPQGPGRVSTLGNTHLENEPDGNSDSECSPSIHAPSCYDSSAVKGVQEPLGLINLKSGPLSHEHWILQLFSWAWELVLTVLPLFFIALAITAIFLNKSPVATSAYGDRIVEASRLGPTIYPILFAMVAARFYKNAARWHLERPQGVRVSSLEQIFGSQSFASALERLIVVRAQLLLGILILSTWAMSPLGGQSSSRLVRIGPMEVEAIDQEIQYDHRAYQLSLYHDIQDLRPALGLVSVLYSSCLLSSKSQQRAFMDVWGRPKIPQWQHNRGGSVENKTWSEINRKDLATGKADYASLIGIHLQGLDFADKTTRYEFNISSAYVDFDCVKTRIASANDARSFTLWQENATSNTMVRLEDVLPKYDAQSFKAFLAWAAWPRAEPPYLLYVSKHPTPWAASATENYIANDEDAFNKHGLRTWTEVDMDVFSSRLTNSFNTMWQAAIDPHNITKATFADTPIPDPDNPLTSRTVAKVSRTLQAYHVDMLWAVVLIVATLILQVLAVGGFVLRFLVRGPDILGFASSLTRDNRFVPVSGGSSLDGAERSRSLRELRIRLVDVQPEGSCGYIAVSAVTLADEEKSGQFCRPLEQNRLYS</sequence>
<dbReference type="AlphaFoldDB" id="A0A4U6X7I9"/>
<dbReference type="STRING" id="1306861.A0A4U6X7I9"/>
<evidence type="ECO:0000313" key="4">
    <source>
        <dbReference type="Proteomes" id="UP000310108"/>
    </source>
</evidence>
<evidence type="ECO:0000256" key="1">
    <source>
        <dbReference type="SAM" id="MobiDB-lite"/>
    </source>
</evidence>
<keyword evidence="2" id="KW-1133">Transmembrane helix</keyword>
<feature type="transmembrane region" description="Helical" evidence="2">
    <location>
        <begin position="130"/>
        <end position="147"/>
    </location>
</feature>
<keyword evidence="2" id="KW-0812">Transmembrane</keyword>
<protein>
    <submittedName>
        <fullName evidence="3">Uncharacterized protein</fullName>
    </submittedName>
</protein>
<reference evidence="3 4" key="1">
    <citation type="journal article" date="2019" name="PLoS ONE">
        <title>Comparative genome analysis indicates high evolutionary potential of pathogenicity genes in Colletotrichum tanaceti.</title>
        <authorList>
            <person name="Lelwala R.V."/>
            <person name="Korhonen P.K."/>
            <person name="Young N.D."/>
            <person name="Scott J.B."/>
            <person name="Ades P.A."/>
            <person name="Gasser R.B."/>
            <person name="Taylor P.W.J."/>
        </authorList>
    </citation>
    <scope>NUCLEOTIDE SEQUENCE [LARGE SCALE GENOMIC DNA]</scope>
    <source>
        <strain evidence="3">BRIP57314</strain>
    </source>
</reference>
<feature type="transmembrane region" description="Helical" evidence="2">
    <location>
        <begin position="500"/>
        <end position="527"/>
    </location>
</feature>
<evidence type="ECO:0000313" key="3">
    <source>
        <dbReference type="EMBL" id="TKW51452.1"/>
    </source>
</evidence>
<evidence type="ECO:0000256" key="2">
    <source>
        <dbReference type="SAM" id="Phobius"/>
    </source>
</evidence>
<organism evidence="3 4">
    <name type="scientific">Colletotrichum tanaceti</name>
    <dbReference type="NCBI Taxonomy" id="1306861"/>
    <lineage>
        <taxon>Eukaryota</taxon>
        <taxon>Fungi</taxon>
        <taxon>Dikarya</taxon>
        <taxon>Ascomycota</taxon>
        <taxon>Pezizomycotina</taxon>
        <taxon>Sordariomycetes</taxon>
        <taxon>Hypocreomycetidae</taxon>
        <taxon>Glomerellales</taxon>
        <taxon>Glomerellaceae</taxon>
        <taxon>Colletotrichum</taxon>
        <taxon>Colletotrichum destructivum species complex</taxon>
    </lineage>
</organism>
<dbReference type="OrthoDB" id="4847662at2759"/>
<feature type="region of interest" description="Disordered" evidence="1">
    <location>
        <begin position="1"/>
        <end position="45"/>
    </location>
</feature>